<accession>A0A0D9X4C1</accession>
<dbReference type="InterPro" id="IPR007658">
    <property type="entry name" value="DUF594"/>
</dbReference>
<feature type="domain" description="DUF4220" evidence="3">
    <location>
        <begin position="66"/>
        <end position="361"/>
    </location>
</feature>
<dbReference type="HOGENOM" id="CLU_009180_4_0_1"/>
<dbReference type="Pfam" id="PF13968">
    <property type="entry name" value="DUF4220"/>
    <property type="match status" value="1"/>
</dbReference>
<dbReference type="Pfam" id="PF04578">
    <property type="entry name" value="DUF594"/>
    <property type="match status" value="1"/>
</dbReference>
<organism evidence="4 5">
    <name type="scientific">Leersia perrieri</name>
    <dbReference type="NCBI Taxonomy" id="77586"/>
    <lineage>
        <taxon>Eukaryota</taxon>
        <taxon>Viridiplantae</taxon>
        <taxon>Streptophyta</taxon>
        <taxon>Embryophyta</taxon>
        <taxon>Tracheophyta</taxon>
        <taxon>Spermatophyta</taxon>
        <taxon>Magnoliopsida</taxon>
        <taxon>Liliopsida</taxon>
        <taxon>Poales</taxon>
        <taxon>Poaceae</taxon>
        <taxon>BOP clade</taxon>
        <taxon>Oryzoideae</taxon>
        <taxon>Oryzeae</taxon>
        <taxon>Oryzinae</taxon>
        <taxon>Leersia</taxon>
    </lineage>
</organism>
<evidence type="ECO:0000313" key="4">
    <source>
        <dbReference type="EnsemblPlants" id="LPERR08G02870.1"/>
    </source>
</evidence>
<protein>
    <recommendedName>
        <fullName evidence="3">DUF4220 domain-containing protein</fullName>
    </recommendedName>
</protein>
<dbReference type="PANTHER" id="PTHR31325">
    <property type="entry name" value="OS01G0798800 PROTEIN-RELATED"/>
    <property type="match status" value="1"/>
</dbReference>
<dbReference type="STRING" id="77586.A0A0D9X4C1"/>
<feature type="transmembrane region" description="Helical" evidence="2">
    <location>
        <begin position="63"/>
        <end position="81"/>
    </location>
</feature>
<sequence>MKLRNSETIRTTFIPTINGFTNALQWWEEWQLRILVLGSLAVQYLLAIFGGRRKFHIPPWYRLFIWLSYLGSDALAIYALATLFSRQKKVHYNNGSRDLEVVWAPILLIHLGGQMFITAYNMEDNELWKRHIVTAVSQITVALYVFCKSWSSSADRRLFVAEIWLFIIGIVKCFEKPMALKAASFSSLVNNTKYHHAERANDESREEELELFVKNARDSIIGISSLDMNNINTIFNRLLVPKGQFLDSTLPYPVRLDNLKYFLSGGWVSAYNDIQDGLSNIFNFFYTRNKFTNRQHASVAEYCFMSGWPLTLALAMIPAIGLLHSSHKQAYSHNDVIVTFVMLYGTLLVHIISALIIFLSAVDLEDDIPQQSLIGFYAHNKRHRWSLSIVDYLQCKPLLDQYWQCIKPCNNSMGLTELVYDHVKQGWIEHIHDAESYRTFNDNMGWLALERAGCNGVLGWSLEKPFDETVLLWHLATDFCYHNKPLTTDDASCMEMGRVISNYMTHLLFANPEMLMAGSRKNLFMEAAYKELEGILKDEKNLHPYHEEKLAQLVFSKVMKSEDHKVVKSKDHGSFIRDAGRLAQGLMDLGDEKKMWRVIRDVWVQMLCFSAGRCRGYLHAKSRSGVEYLSFVWLLLLHAGMETFADRLQRRHQLRNHLPKDQEPSDSKDLKPLNHKEEDNNAAPLAHQGEGTIVPELKEIIVSP</sequence>
<dbReference type="Proteomes" id="UP000032180">
    <property type="component" value="Chromosome 8"/>
</dbReference>
<evidence type="ECO:0000313" key="5">
    <source>
        <dbReference type="Proteomes" id="UP000032180"/>
    </source>
</evidence>
<evidence type="ECO:0000256" key="2">
    <source>
        <dbReference type="SAM" id="Phobius"/>
    </source>
</evidence>
<dbReference type="EnsemblPlants" id="LPERR08G02870.1">
    <property type="protein sequence ID" value="LPERR08G02870.1"/>
    <property type="gene ID" value="LPERR08G02870"/>
</dbReference>
<dbReference type="eggNOG" id="ENOG502RRR5">
    <property type="taxonomic scope" value="Eukaryota"/>
</dbReference>
<feature type="compositionally biased region" description="Basic and acidic residues" evidence="1">
    <location>
        <begin position="658"/>
        <end position="679"/>
    </location>
</feature>
<evidence type="ECO:0000256" key="1">
    <source>
        <dbReference type="SAM" id="MobiDB-lite"/>
    </source>
</evidence>
<feature type="region of interest" description="Disordered" evidence="1">
    <location>
        <begin position="656"/>
        <end position="691"/>
    </location>
</feature>
<keyword evidence="2" id="KW-0472">Membrane</keyword>
<evidence type="ECO:0000259" key="3">
    <source>
        <dbReference type="Pfam" id="PF13968"/>
    </source>
</evidence>
<reference evidence="4 5" key="1">
    <citation type="submission" date="2012-08" db="EMBL/GenBank/DDBJ databases">
        <title>Oryza genome evolution.</title>
        <authorList>
            <person name="Wing R.A."/>
        </authorList>
    </citation>
    <scope>NUCLEOTIDE SEQUENCE</scope>
</reference>
<proteinExistence type="predicted"/>
<keyword evidence="2" id="KW-0812">Transmembrane</keyword>
<feature type="transmembrane region" description="Helical" evidence="2">
    <location>
        <begin position="101"/>
        <end position="120"/>
    </location>
</feature>
<dbReference type="Gramene" id="LPERR08G02870.1">
    <property type="protein sequence ID" value="LPERR08G02870.1"/>
    <property type="gene ID" value="LPERR08G02870"/>
</dbReference>
<dbReference type="InterPro" id="IPR025315">
    <property type="entry name" value="DUF4220"/>
</dbReference>
<dbReference type="AlphaFoldDB" id="A0A0D9X4C1"/>
<reference evidence="5" key="2">
    <citation type="submission" date="2013-12" db="EMBL/GenBank/DDBJ databases">
        <authorList>
            <person name="Yu Y."/>
            <person name="Lee S."/>
            <person name="de Baynast K."/>
            <person name="Wissotski M."/>
            <person name="Liu L."/>
            <person name="Talag J."/>
            <person name="Goicoechea J."/>
            <person name="Angelova A."/>
            <person name="Jetty R."/>
            <person name="Kudrna D."/>
            <person name="Golser W."/>
            <person name="Rivera L."/>
            <person name="Zhang J."/>
            <person name="Wing R."/>
        </authorList>
    </citation>
    <scope>NUCLEOTIDE SEQUENCE</scope>
</reference>
<feature type="transmembrane region" description="Helical" evidence="2">
    <location>
        <begin position="336"/>
        <end position="362"/>
    </location>
</feature>
<name>A0A0D9X4C1_9ORYZ</name>
<keyword evidence="5" id="KW-1185">Reference proteome</keyword>
<keyword evidence="2" id="KW-1133">Transmembrane helix</keyword>
<reference evidence="4" key="3">
    <citation type="submission" date="2015-04" db="UniProtKB">
        <authorList>
            <consortium name="EnsemblPlants"/>
        </authorList>
    </citation>
    <scope>IDENTIFICATION</scope>
</reference>
<feature type="transmembrane region" description="Helical" evidence="2">
    <location>
        <begin position="302"/>
        <end position="324"/>
    </location>
</feature>